<accession>A0A448WUB8</accession>
<evidence type="ECO:0000313" key="1">
    <source>
        <dbReference type="EMBL" id="VEL20423.1"/>
    </source>
</evidence>
<proteinExistence type="predicted"/>
<name>A0A448WUB8_9PLAT</name>
<dbReference type="AlphaFoldDB" id="A0A448WUB8"/>
<dbReference type="EMBL" id="CAAALY010046414">
    <property type="protein sequence ID" value="VEL20423.1"/>
    <property type="molecule type" value="Genomic_DNA"/>
</dbReference>
<organism evidence="1 2">
    <name type="scientific">Protopolystoma xenopodis</name>
    <dbReference type="NCBI Taxonomy" id="117903"/>
    <lineage>
        <taxon>Eukaryota</taxon>
        <taxon>Metazoa</taxon>
        <taxon>Spiralia</taxon>
        <taxon>Lophotrochozoa</taxon>
        <taxon>Platyhelminthes</taxon>
        <taxon>Monogenea</taxon>
        <taxon>Polyopisthocotylea</taxon>
        <taxon>Polystomatidea</taxon>
        <taxon>Polystomatidae</taxon>
        <taxon>Protopolystoma</taxon>
    </lineage>
</organism>
<keyword evidence="2" id="KW-1185">Reference proteome</keyword>
<dbReference type="Proteomes" id="UP000784294">
    <property type="component" value="Unassembled WGS sequence"/>
</dbReference>
<gene>
    <name evidence="1" type="ORF">PXEA_LOCUS13863</name>
</gene>
<sequence length="150" mass="16928">MLGVTGGLAGYCRFLLPHTKWDIRTADWSRQQLEGSRRICGQPSRPVTLEVVRRTIASCRQRVWLPIVAFDHVSPRGRKLFSGASHEPIVGAHGWPIHSSWPSCPPRRCRAIRLFRLQRRRLLSPEGGCVRRARNRAAAGRREGDEGSGK</sequence>
<evidence type="ECO:0000313" key="2">
    <source>
        <dbReference type="Proteomes" id="UP000784294"/>
    </source>
</evidence>
<reference evidence="1" key="1">
    <citation type="submission" date="2018-11" db="EMBL/GenBank/DDBJ databases">
        <authorList>
            <consortium name="Pathogen Informatics"/>
        </authorList>
    </citation>
    <scope>NUCLEOTIDE SEQUENCE</scope>
</reference>
<protein>
    <submittedName>
        <fullName evidence="1">Uncharacterized protein</fullName>
    </submittedName>
</protein>
<comment type="caution">
    <text evidence="1">The sequence shown here is derived from an EMBL/GenBank/DDBJ whole genome shotgun (WGS) entry which is preliminary data.</text>
</comment>